<gene>
    <name evidence="2" type="ORF">EHE49_03355</name>
</gene>
<evidence type="ECO:0000256" key="1">
    <source>
        <dbReference type="SAM" id="SignalP"/>
    </source>
</evidence>
<feature type="signal peptide" evidence="1">
    <location>
        <begin position="1"/>
        <end position="20"/>
    </location>
</feature>
<reference evidence="2" key="1">
    <citation type="submission" date="2018-11" db="EMBL/GenBank/DDBJ databases">
        <authorList>
            <person name="Ashton P.M."/>
            <person name="Dallman T."/>
            <person name="Nair S."/>
            <person name="De Pinna E."/>
            <person name="Peters T."/>
            <person name="Grant K."/>
        </authorList>
    </citation>
    <scope>NUCLEOTIDE SEQUENCE [LARGE SCALE GENOMIC DNA]</scope>
    <source>
        <strain evidence="2">634658</strain>
    </source>
</reference>
<protein>
    <recommendedName>
        <fullName evidence="3">Lipoprotein</fullName>
    </recommendedName>
</protein>
<dbReference type="Proteomes" id="UP000839816">
    <property type="component" value="Unassembled WGS sequence"/>
</dbReference>
<evidence type="ECO:0008006" key="3">
    <source>
        <dbReference type="Google" id="ProtNLM"/>
    </source>
</evidence>
<sequence>MKRLFIVFAIINLLAGCVQSPSNIGQFSATPVKNHDLVIYTCTGTQEKFVDYRPVLDNLQMMPRSVTVMDVGANWVATWDGGKLESPMMFKDVIGKIDGNINTTTGERYYRINKTVNDGPTYSFSDVNPHTGEGKGMTFFRCSGGLIDEVPTPITIVPLEENK</sequence>
<dbReference type="EMBL" id="AAAGNC010000003">
    <property type="protein sequence ID" value="EAC0255702.1"/>
    <property type="molecule type" value="Genomic_DNA"/>
</dbReference>
<organism evidence="2">
    <name type="scientific">Salmonella enterica subsp. enterica serovar Chester</name>
    <dbReference type="NCBI Taxonomy" id="149386"/>
    <lineage>
        <taxon>Bacteria</taxon>
        <taxon>Pseudomonadati</taxon>
        <taxon>Pseudomonadota</taxon>
        <taxon>Gammaproteobacteria</taxon>
        <taxon>Enterobacterales</taxon>
        <taxon>Enterobacteriaceae</taxon>
        <taxon>Salmonella</taxon>
    </lineage>
</organism>
<evidence type="ECO:0000313" key="2">
    <source>
        <dbReference type="EMBL" id="EAC0255702.1"/>
    </source>
</evidence>
<keyword evidence="1" id="KW-0732">Signal</keyword>
<feature type="chain" id="PRO_5019264383" description="Lipoprotein" evidence="1">
    <location>
        <begin position="21"/>
        <end position="163"/>
    </location>
</feature>
<accession>A0A3Z4X639</accession>
<dbReference type="PROSITE" id="PS51257">
    <property type="entry name" value="PROKAR_LIPOPROTEIN"/>
    <property type="match status" value="1"/>
</dbReference>
<dbReference type="AlphaFoldDB" id="A0A3Z4X639"/>
<proteinExistence type="predicted"/>
<name>A0A3Z4X639_SALET</name>
<comment type="caution">
    <text evidence="2">The sequence shown here is derived from an EMBL/GenBank/DDBJ whole genome shotgun (WGS) entry which is preliminary data.</text>
</comment>